<evidence type="ECO:0008006" key="3">
    <source>
        <dbReference type="Google" id="ProtNLM"/>
    </source>
</evidence>
<evidence type="ECO:0000313" key="2">
    <source>
        <dbReference type="Proteomes" id="UP000243342"/>
    </source>
</evidence>
<dbReference type="SUPFAM" id="SSF53474">
    <property type="entry name" value="alpha/beta-Hydrolases"/>
    <property type="match status" value="1"/>
</dbReference>
<dbReference type="Proteomes" id="UP000243342">
    <property type="component" value="Unassembled WGS sequence"/>
</dbReference>
<evidence type="ECO:0000313" key="1">
    <source>
        <dbReference type="EMBL" id="OIV37896.1"/>
    </source>
</evidence>
<dbReference type="EMBL" id="MLCF01000041">
    <property type="protein sequence ID" value="OIV37896.1"/>
    <property type="molecule type" value="Genomic_DNA"/>
</dbReference>
<accession>A0A1J7C8N6</accession>
<dbReference type="STRING" id="1428644.BIV57_08540"/>
<name>A0A1J7C8N6_9ACTN</name>
<gene>
    <name evidence="1" type="ORF">BIV57_08540</name>
</gene>
<protein>
    <recommendedName>
        <fullName evidence="3">Alpha/beta hydrolase</fullName>
    </recommendedName>
</protein>
<organism evidence="1 2">
    <name type="scientific">Mangrovactinospora gilvigrisea</name>
    <dbReference type="NCBI Taxonomy" id="1428644"/>
    <lineage>
        <taxon>Bacteria</taxon>
        <taxon>Bacillati</taxon>
        <taxon>Actinomycetota</taxon>
        <taxon>Actinomycetes</taxon>
        <taxon>Kitasatosporales</taxon>
        <taxon>Streptomycetaceae</taxon>
        <taxon>Mangrovactinospora</taxon>
    </lineage>
</organism>
<dbReference type="InterPro" id="IPR029058">
    <property type="entry name" value="AB_hydrolase_fold"/>
</dbReference>
<comment type="caution">
    <text evidence="1">The sequence shown here is derived from an EMBL/GenBank/DDBJ whole genome shotgun (WGS) entry which is preliminary data.</text>
</comment>
<dbReference type="AlphaFoldDB" id="A0A1J7C8N6"/>
<proteinExistence type="predicted"/>
<sequence>MMNPLSGTVAGVPFTALPPVSPLPPAGGAPDPAAGLVVAWHETDAPCTDAAMAAALPLADLDVWRVYLAAPLCGRRAPTGDQHAEIGRRIDADAVREYLVPVVEGAAAELPAVLAGLRARLELAENGPLCLVGGSAGGAAVLAAIVRREVPVAAAVVVNAALRAHTVVDLISPGYRWDAESEAAAARLDFVDRAAEITAAGARLLLVSGSEDYPELRRDAAALAAAVPAGTAEVAGLGHPFAPRPGLEPAPRLKEAEVLDGIAAEWLIREGGLPRRSRPS</sequence>
<dbReference type="Gene3D" id="3.40.50.1820">
    <property type="entry name" value="alpha/beta hydrolase"/>
    <property type="match status" value="1"/>
</dbReference>
<dbReference type="OrthoDB" id="6059224at2"/>
<keyword evidence="2" id="KW-1185">Reference proteome</keyword>
<reference evidence="1 2" key="1">
    <citation type="submission" date="2016-10" db="EMBL/GenBank/DDBJ databases">
        <title>Genome sequence of Streptomyces gilvigriseus MUSC 26.</title>
        <authorList>
            <person name="Lee L.-H."/>
            <person name="Ser H.-L."/>
        </authorList>
    </citation>
    <scope>NUCLEOTIDE SEQUENCE [LARGE SCALE GENOMIC DNA]</scope>
    <source>
        <strain evidence="1 2">MUSC 26</strain>
    </source>
</reference>